<dbReference type="AlphaFoldDB" id="A0A3N0VUB6"/>
<dbReference type="Proteomes" id="UP000269375">
    <property type="component" value="Unassembled WGS sequence"/>
</dbReference>
<evidence type="ECO:0000313" key="5">
    <source>
        <dbReference type="Proteomes" id="UP000295709"/>
    </source>
</evidence>
<dbReference type="InterPro" id="IPR045743">
    <property type="entry name" value="DUF6089"/>
</dbReference>
<keyword evidence="5" id="KW-1185">Reference proteome</keyword>
<dbReference type="RefSeq" id="WP_123264359.1">
    <property type="nucleotide sequence ID" value="NZ_RJTX01000004.1"/>
</dbReference>
<name>A0A3N0VUB6_9FLAO</name>
<dbReference type="InterPro" id="IPR011250">
    <property type="entry name" value="OMP/PagP_B-barrel"/>
</dbReference>
<organism evidence="2 4">
    <name type="scientific">Chryseobacterium daecheongense</name>
    <dbReference type="NCBI Taxonomy" id="192389"/>
    <lineage>
        <taxon>Bacteria</taxon>
        <taxon>Pseudomonadati</taxon>
        <taxon>Bacteroidota</taxon>
        <taxon>Flavobacteriia</taxon>
        <taxon>Flavobacteriales</taxon>
        <taxon>Weeksellaceae</taxon>
        <taxon>Chryseobacterium group</taxon>
        <taxon>Chryseobacterium</taxon>
    </lineage>
</organism>
<dbReference type="OrthoDB" id="654178at2"/>
<reference evidence="2 4" key="1">
    <citation type="submission" date="2018-11" db="EMBL/GenBank/DDBJ databases">
        <title>Proposal to divide the Flavobacteriaceae and reorganize its genera based on Amino Acid Identity values calculated from whole genome sequences.</title>
        <authorList>
            <person name="Nicholson A.C."/>
            <person name="Gulvik C.A."/>
            <person name="Whitney A.M."/>
            <person name="Humrighouse B.W."/>
            <person name="Bell M."/>
            <person name="Holmes B."/>
            <person name="Steigerwalt A."/>
            <person name="Villarma A."/>
            <person name="Sheth M."/>
            <person name="Batra D."/>
            <person name="Pryor J."/>
            <person name="Bernardet J.-F."/>
            <person name="Hugo C."/>
            <person name="Kampfer P."/>
            <person name="Newman J."/>
            <person name="Mcquiston J.R."/>
        </authorList>
    </citation>
    <scope>NUCLEOTIDE SEQUENCE [LARGE SCALE GENOMIC DNA]</scope>
    <source>
        <strain evidence="2 4">DSM 15235</strain>
    </source>
</reference>
<proteinExistence type="predicted"/>
<dbReference type="Gene3D" id="2.40.160.20">
    <property type="match status" value="1"/>
</dbReference>
<dbReference type="Proteomes" id="UP000295709">
    <property type="component" value="Unassembled WGS sequence"/>
</dbReference>
<dbReference type="EMBL" id="SOQW01000006">
    <property type="protein sequence ID" value="TDX89817.1"/>
    <property type="molecule type" value="Genomic_DNA"/>
</dbReference>
<evidence type="ECO:0000259" key="1">
    <source>
        <dbReference type="Pfam" id="PF19573"/>
    </source>
</evidence>
<comment type="caution">
    <text evidence="2">The sequence shown here is derived from an EMBL/GenBank/DDBJ whole genome shotgun (WGS) entry which is preliminary data.</text>
</comment>
<evidence type="ECO:0000313" key="3">
    <source>
        <dbReference type="EMBL" id="TDX89817.1"/>
    </source>
</evidence>
<sequence length="297" mass="33772">MNKKLLFSFLAILGTMAGVKAQRNELGVRLGMSNLVADIGRTNYILQKPLDLDRMSEWGFPFYGGVLYRFNFNPYQTVRLDLGYNQVQFNDKVAKEEYRKNRNSYGKNNVYEASLMFEYNFFPVNNEQVSMASPYIFAGVGALMFDAPKATLVNDFRRDADGVAQAPLNELDFTTTPVYSTGTKTVMQIPFGVGLKYKFNYNWGIFAEATFRYTLTDQLDHSKILSKDVKSTYNADILDPSTGGSLLQSGNYYIVSKERENAFLGERNVGDFRSKDWMNTFSLGLTYSFGRPPCYCD</sequence>
<evidence type="ECO:0000313" key="4">
    <source>
        <dbReference type="Proteomes" id="UP000269375"/>
    </source>
</evidence>
<evidence type="ECO:0000313" key="2">
    <source>
        <dbReference type="EMBL" id="ROH96354.1"/>
    </source>
</evidence>
<dbReference type="SUPFAM" id="SSF56925">
    <property type="entry name" value="OMPA-like"/>
    <property type="match status" value="1"/>
</dbReference>
<gene>
    <name evidence="3" type="ORF">BCF50_3532</name>
    <name evidence="2" type="ORF">EGI05_17820</name>
</gene>
<dbReference type="EMBL" id="RJTX01000004">
    <property type="protein sequence ID" value="ROH96354.1"/>
    <property type="molecule type" value="Genomic_DNA"/>
</dbReference>
<dbReference type="Pfam" id="PF19573">
    <property type="entry name" value="DUF6089"/>
    <property type="match status" value="1"/>
</dbReference>
<accession>A0A3N0VUB6</accession>
<reference evidence="3 5" key="2">
    <citation type="submission" date="2019-03" db="EMBL/GenBank/DDBJ databases">
        <title>Genomic Encyclopedia of Archaeal and Bacterial Type Strains, Phase II (KMG-II): from individual species to whole genera.</title>
        <authorList>
            <person name="Goeker M."/>
        </authorList>
    </citation>
    <scope>NUCLEOTIDE SEQUENCE [LARGE SCALE GENOMIC DNA]</scope>
    <source>
        <strain evidence="3 5">DSM 15235</strain>
    </source>
</reference>
<feature type="domain" description="DUF6089" evidence="1">
    <location>
        <begin position="6"/>
        <end position="229"/>
    </location>
</feature>
<protein>
    <submittedName>
        <fullName evidence="3">Outer membrane protein with beta-barrel domain</fullName>
    </submittedName>
</protein>